<keyword evidence="2 11" id="KW-0696">RNA-directed RNA polymerase</keyword>
<comment type="catalytic activity">
    <reaction evidence="8">
        <text>RNA(n) + a ribonucleoside 5'-triphosphate = RNA(n+1) + diphosphate</text>
        <dbReference type="Rhea" id="RHEA:21248"/>
        <dbReference type="Rhea" id="RHEA-COMP:14527"/>
        <dbReference type="Rhea" id="RHEA-COMP:17342"/>
        <dbReference type="ChEBI" id="CHEBI:33019"/>
        <dbReference type="ChEBI" id="CHEBI:61557"/>
        <dbReference type="ChEBI" id="CHEBI:140395"/>
        <dbReference type="EC" id="2.7.7.48"/>
    </reaction>
</comment>
<dbReference type="PROSITE" id="PS50522">
    <property type="entry name" value="RDRP_PHAGE"/>
    <property type="match status" value="1"/>
</dbReference>
<comment type="cofactor">
    <cofactor evidence="9">
        <name>Mg(2+)</name>
        <dbReference type="ChEBI" id="CHEBI:18420"/>
    </cofactor>
    <text evidence="9">Binds 2 Mg(2+) per subunit.</text>
</comment>
<feature type="binding site" evidence="9">
    <location>
        <position position="356"/>
    </location>
    <ligand>
        <name>Mg(2+)</name>
        <dbReference type="ChEBI" id="CHEBI:18420"/>
        <label>2</label>
    </ligand>
</feature>
<dbReference type="GO" id="GO:0003968">
    <property type="term" value="F:RNA-directed RNA polymerase activity"/>
    <property type="evidence" value="ECO:0007669"/>
    <property type="project" value="UniProtKB-KW"/>
</dbReference>
<evidence type="ECO:0000256" key="5">
    <source>
        <dbReference type="ARBA" id="ARBA00022741"/>
    </source>
</evidence>
<dbReference type="GO" id="GO:0039694">
    <property type="term" value="P:viral RNA genome replication"/>
    <property type="evidence" value="ECO:0007669"/>
    <property type="project" value="InterPro"/>
</dbReference>
<evidence type="ECO:0000256" key="7">
    <source>
        <dbReference type="ARBA" id="ARBA00030248"/>
    </source>
</evidence>
<dbReference type="SUPFAM" id="SSF56672">
    <property type="entry name" value="DNA/RNA polymerases"/>
    <property type="match status" value="1"/>
</dbReference>
<evidence type="ECO:0000256" key="8">
    <source>
        <dbReference type="ARBA" id="ARBA00048744"/>
    </source>
</evidence>
<sequence>MTTLPFSSDLKRITLALCEGVNSPRALTVAILLRYEEWGQIASLRTDPRHYADARAYRDAVIPSDFLRKLEDLPTGVDRRRKAISTFYESEHKCLRTNIRLSKLRDGYYADADLRLFEVISDIRKVIAAVLGKPPEHVKGRFGPGATFDDKGKLSTVPDKMSSQPTLYRDSLGWLFQWGETAWARALAENPLLYPKTVRGNRFTTVPKDAEKYRGICVESSISGFYQLGMGRHIRRRLRLFGVDLEHGQEIHRQVACEASSKGHLATLDLSNASDTVSLELVRLLLPQKWAELLESLRAPYTLIEGEWVRLEKFSSMGNGFTFELETLLFFAISLVASRLPLSAAHEKQILVYGDDIIVPTRSASDVIAALAFFGFQTNERKTFVDGPFRESCGGDFYAGTDVRPFYVKESPREPQDYIKLANGIRRLGRSDEWPGSLDPRYRIPWLRALDCIPTGIRSCRGPESLGDIVIHDVEEAWAFRWRHSIRYFRCYRPASFGRVGWEHFRPSAVLASAVYGTGDGRLGVTPRDSVLGYKLGWVPFS</sequence>
<keyword evidence="3" id="KW-0808">Transferase</keyword>
<evidence type="ECO:0000256" key="3">
    <source>
        <dbReference type="ARBA" id="ARBA00022679"/>
    </source>
</evidence>
<gene>
    <name evidence="11" type="ORF">H2Rhizo321630_000003</name>
</gene>
<feature type="binding site" evidence="9">
    <location>
        <position position="355"/>
    </location>
    <ligand>
        <name>Mg(2+)</name>
        <dbReference type="ChEBI" id="CHEBI:18420"/>
        <label>2</label>
    </ligand>
</feature>
<organism evidence="11">
    <name type="scientific">Leviviridae sp</name>
    <dbReference type="NCBI Taxonomy" id="2027243"/>
    <lineage>
        <taxon>Viruses</taxon>
        <taxon>Riboviria</taxon>
        <taxon>Orthornavirae</taxon>
        <taxon>Lenarviricota</taxon>
        <taxon>Leviviricetes</taxon>
        <taxon>Norzivirales</taxon>
        <taxon>Fiersviridae</taxon>
    </lineage>
</organism>
<keyword evidence="9" id="KW-0460">Magnesium</keyword>
<dbReference type="EC" id="2.7.7.48" evidence="1"/>
<keyword evidence="9" id="KW-0479">Metal-binding</keyword>
<reference evidence="11" key="1">
    <citation type="submission" date="2019-05" db="EMBL/GenBank/DDBJ databases">
        <title>Metatranscriptomic reconstruction reveals RNA viruses with the potential to shape carbon cycling in soil.</title>
        <authorList>
            <person name="Starr E.P."/>
            <person name="Nuccio E."/>
            <person name="Pett-Ridge J."/>
            <person name="Banfield J.F."/>
            <person name="Firestone M.K."/>
        </authorList>
    </citation>
    <scope>NUCLEOTIDE SEQUENCE</scope>
    <source>
        <strain evidence="11">H2_Rhizo_32_scaffold_1630</strain>
    </source>
</reference>
<dbReference type="GO" id="GO:0000166">
    <property type="term" value="F:nucleotide binding"/>
    <property type="evidence" value="ECO:0007669"/>
    <property type="project" value="UniProtKB-KW"/>
</dbReference>
<evidence type="ECO:0000256" key="6">
    <source>
        <dbReference type="ARBA" id="ARBA00022953"/>
    </source>
</evidence>
<dbReference type="Pfam" id="PF03431">
    <property type="entry name" value="RNA_replicase_B"/>
    <property type="match status" value="1"/>
</dbReference>
<dbReference type="GO" id="GO:0046872">
    <property type="term" value="F:metal ion binding"/>
    <property type="evidence" value="ECO:0007669"/>
    <property type="project" value="UniProtKB-KW"/>
</dbReference>
<keyword evidence="5" id="KW-0547">Nucleotide-binding</keyword>
<dbReference type="InterPro" id="IPR007096">
    <property type="entry name" value="RNA-dir_Rpol_cat_phage"/>
</dbReference>
<evidence type="ECO:0000313" key="11">
    <source>
        <dbReference type="EMBL" id="QDH88717.1"/>
    </source>
</evidence>
<dbReference type="EMBL" id="MN034296">
    <property type="protein sequence ID" value="QDH88717.1"/>
    <property type="molecule type" value="Genomic_RNA"/>
</dbReference>
<feature type="binding site" evidence="9">
    <location>
        <position position="269"/>
    </location>
    <ligand>
        <name>Mg(2+)</name>
        <dbReference type="ChEBI" id="CHEBI:18420"/>
        <label>2</label>
    </ligand>
</feature>
<evidence type="ECO:0000256" key="1">
    <source>
        <dbReference type="ARBA" id="ARBA00012494"/>
    </source>
</evidence>
<keyword evidence="6" id="KW-0693">Viral RNA replication</keyword>
<keyword evidence="4" id="KW-0548">Nucleotidyltransferase</keyword>
<dbReference type="InterPro" id="IPR005093">
    <property type="entry name" value="RNArep_beta"/>
</dbReference>
<feature type="domain" description="RdRp catalytic" evidence="10">
    <location>
        <begin position="254"/>
        <end position="387"/>
    </location>
</feature>
<accession>A0A514D549</accession>
<name>A0A514D549_9VIRU</name>
<evidence type="ECO:0000256" key="9">
    <source>
        <dbReference type="PIRSR" id="PIRSR605093-1"/>
    </source>
</evidence>
<evidence type="ECO:0000259" key="10">
    <source>
        <dbReference type="PROSITE" id="PS50522"/>
    </source>
</evidence>
<dbReference type="InterPro" id="IPR043502">
    <property type="entry name" value="DNA/RNA_pol_sf"/>
</dbReference>
<proteinExistence type="predicted"/>
<protein>
    <recommendedName>
        <fullName evidence="1">RNA-directed RNA polymerase</fullName>
        <ecNumber evidence="1">2.7.7.48</ecNumber>
    </recommendedName>
    <alternativeName>
        <fullName evidence="7">RNA replicase beta chain</fullName>
    </alternativeName>
</protein>
<evidence type="ECO:0000256" key="2">
    <source>
        <dbReference type="ARBA" id="ARBA00022484"/>
    </source>
</evidence>
<evidence type="ECO:0000256" key="4">
    <source>
        <dbReference type="ARBA" id="ARBA00022695"/>
    </source>
</evidence>